<gene>
    <name evidence="4" type="ORF">K7432_017204</name>
</gene>
<name>A0ABR2VLR6_9FUNG</name>
<dbReference type="SUPFAM" id="SSF53098">
    <property type="entry name" value="Ribonuclease H-like"/>
    <property type="match status" value="1"/>
</dbReference>
<dbReference type="InterPro" id="IPR012337">
    <property type="entry name" value="RNaseH-like_sf"/>
</dbReference>
<keyword evidence="5" id="KW-1185">Reference proteome</keyword>
<evidence type="ECO:0000313" key="4">
    <source>
        <dbReference type="EMBL" id="KAK9670953.1"/>
    </source>
</evidence>
<dbReference type="SMART" id="SM00474">
    <property type="entry name" value="35EXOc"/>
    <property type="match status" value="1"/>
</dbReference>
<dbReference type="InterPro" id="IPR002562">
    <property type="entry name" value="3'-5'_exonuclease_dom"/>
</dbReference>
<dbReference type="EMBL" id="JASJQH010010337">
    <property type="protein sequence ID" value="KAK9670953.1"/>
    <property type="molecule type" value="Genomic_DNA"/>
</dbReference>
<proteinExistence type="predicted"/>
<reference evidence="4 5" key="1">
    <citation type="submission" date="2023-04" db="EMBL/GenBank/DDBJ databases">
        <title>Genome of Basidiobolus ranarum AG-B5.</title>
        <authorList>
            <person name="Stajich J.E."/>
            <person name="Carter-House D."/>
            <person name="Gryganskyi A."/>
        </authorList>
    </citation>
    <scope>NUCLEOTIDE SEQUENCE [LARGE SCALE GENOMIC DNA]</scope>
    <source>
        <strain evidence="4 5">AG-B5</strain>
    </source>
</reference>
<dbReference type="InterPro" id="IPR036397">
    <property type="entry name" value="RNaseH_sf"/>
</dbReference>
<dbReference type="Gene3D" id="3.30.420.10">
    <property type="entry name" value="Ribonuclease H-like superfamily/Ribonuclease H"/>
    <property type="match status" value="1"/>
</dbReference>
<dbReference type="PANTHER" id="PTHR13620">
    <property type="entry name" value="3-5 EXONUCLEASE"/>
    <property type="match status" value="1"/>
</dbReference>
<sequence>MFLLRLNRLQPTLGVQLPRSLLSKCKFSTSIKPLQFQHTKILQQLKEVNALQNAEPAPAKFTPLKQEPAPIPVKKHLALKKVYLKPCYGTGRLGDTEVYVLKDPFEVDSGIKHLLSSIKLEKGHELKCVGFDTETTVKFHQPRQKVSTIQLGNDDVCLIIQISRMLRKGHPFPMSLKEILQNPDILKVGVAATGDGKHLQESYGVETNGIVDLENIAKKLNEDGLSLAKLASKYADGLELVKNKKKMLRWRWEETLDHERIMYAAQDAVSGYRIYKNLLIKQKEVKNSTTSCNTQ</sequence>
<dbReference type="PANTHER" id="PTHR13620:SF104">
    <property type="entry name" value="EXONUCLEASE 3'-5' DOMAIN-CONTAINING PROTEIN 2"/>
    <property type="match status" value="1"/>
</dbReference>
<comment type="caution">
    <text evidence="4">The sequence shown here is derived from an EMBL/GenBank/DDBJ whole genome shotgun (WGS) entry which is preliminary data.</text>
</comment>
<dbReference type="CDD" id="cd06141">
    <property type="entry name" value="WRN_exo"/>
    <property type="match status" value="1"/>
</dbReference>
<evidence type="ECO:0000256" key="1">
    <source>
        <dbReference type="ARBA" id="ARBA00022722"/>
    </source>
</evidence>
<keyword evidence="2" id="KW-0378">Hydrolase</keyword>
<organism evidence="4 5">
    <name type="scientific">Basidiobolus ranarum</name>
    <dbReference type="NCBI Taxonomy" id="34480"/>
    <lineage>
        <taxon>Eukaryota</taxon>
        <taxon>Fungi</taxon>
        <taxon>Fungi incertae sedis</taxon>
        <taxon>Zoopagomycota</taxon>
        <taxon>Entomophthoromycotina</taxon>
        <taxon>Basidiobolomycetes</taxon>
        <taxon>Basidiobolales</taxon>
        <taxon>Basidiobolaceae</taxon>
        <taxon>Basidiobolus</taxon>
    </lineage>
</organism>
<keyword evidence="1" id="KW-0540">Nuclease</keyword>
<accession>A0ABR2VLR6</accession>
<evidence type="ECO:0000313" key="5">
    <source>
        <dbReference type="Proteomes" id="UP001479436"/>
    </source>
</evidence>
<feature type="domain" description="3'-5' exonuclease" evidence="3">
    <location>
        <begin position="105"/>
        <end position="283"/>
    </location>
</feature>
<dbReference type="Pfam" id="PF01612">
    <property type="entry name" value="DNA_pol_A_exo1"/>
    <property type="match status" value="1"/>
</dbReference>
<evidence type="ECO:0000259" key="3">
    <source>
        <dbReference type="SMART" id="SM00474"/>
    </source>
</evidence>
<dbReference type="Proteomes" id="UP001479436">
    <property type="component" value="Unassembled WGS sequence"/>
</dbReference>
<protein>
    <recommendedName>
        <fullName evidence="3">3'-5' exonuclease domain-containing protein</fullName>
    </recommendedName>
</protein>
<evidence type="ECO:0000256" key="2">
    <source>
        <dbReference type="ARBA" id="ARBA00022801"/>
    </source>
</evidence>
<dbReference type="InterPro" id="IPR051132">
    <property type="entry name" value="3-5_Exonuclease_domain"/>
</dbReference>